<gene>
    <name evidence="2" type="ORF">N7515_004615</name>
</gene>
<reference evidence="2" key="1">
    <citation type="submission" date="2022-11" db="EMBL/GenBank/DDBJ databases">
        <authorList>
            <person name="Petersen C."/>
        </authorList>
    </citation>
    <scope>NUCLEOTIDE SEQUENCE</scope>
    <source>
        <strain evidence="2">IBT 22155</strain>
    </source>
</reference>
<accession>A0A9W9H0G5</accession>
<dbReference type="OrthoDB" id="4276689at2759"/>
<evidence type="ECO:0000256" key="1">
    <source>
        <dbReference type="SAM" id="MobiDB-lite"/>
    </source>
</evidence>
<dbReference type="AlphaFoldDB" id="A0A9W9H0G5"/>
<dbReference type="EMBL" id="JAPQKL010000004">
    <property type="protein sequence ID" value="KAJ5135337.1"/>
    <property type="molecule type" value="Genomic_DNA"/>
</dbReference>
<dbReference type="GeneID" id="81404529"/>
<proteinExistence type="predicted"/>
<evidence type="ECO:0000313" key="2">
    <source>
        <dbReference type="EMBL" id="KAJ5135337.1"/>
    </source>
</evidence>
<organism evidence="2 3">
    <name type="scientific">Penicillium bovifimosum</name>
    <dbReference type="NCBI Taxonomy" id="126998"/>
    <lineage>
        <taxon>Eukaryota</taxon>
        <taxon>Fungi</taxon>
        <taxon>Dikarya</taxon>
        <taxon>Ascomycota</taxon>
        <taxon>Pezizomycotina</taxon>
        <taxon>Eurotiomycetes</taxon>
        <taxon>Eurotiomycetidae</taxon>
        <taxon>Eurotiales</taxon>
        <taxon>Aspergillaceae</taxon>
        <taxon>Penicillium</taxon>
    </lineage>
</organism>
<keyword evidence="3" id="KW-1185">Reference proteome</keyword>
<protein>
    <submittedName>
        <fullName evidence="2">Uncharacterized protein</fullName>
    </submittedName>
</protein>
<comment type="caution">
    <text evidence="2">The sequence shown here is derived from an EMBL/GenBank/DDBJ whole genome shotgun (WGS) entry which is preliminary data.</text>
</comment>
<dbReference type="RefSeq" id="XP_056522309.1">
    <property type="nucleotide sequence ID" value="XM_056665359.1"/>
</dbReference>
<sequence>MTPRDNDSNSSQKRFPIDGGSFERFPIEQAVIYEPEDEVHRRKWRTGSPPGNLLSLFPDPVPVVKGLNQFRFQLSRDNGVMPGLFGYLEKYISATHLVWSMCACLADSGIDPEWTKTFEMWRPQWREFSKSFECHGNTERTLPIAASPVREMWVQKPNSLDVFKLRVVYHREKQRDRDDLQALWKFMLDVKPDLVLEGAYLITLKHESWFPYE</sequence>
<feature type="region of interest" description="Disordered" evidence="1">
    <location>
        <begin position="1"/>
        <end position="20"/>
    </location>
</feature>
<name>A0A9W9H0G5_9EURO</name>
<reference evidence="2" key="2">
    <citation type="journal article" date="2023" name="IMA Fungus">
        <title>Comparative genomic study of the Penicillium genus elucidates a diverse pangenome and 15 lateral gene transfer events.</title>
        <authorList>
            <person name="Petersen C."/>
            <person name="Sorensen T."/>
            <person name="Nielsen M.R."/>
            <person name="Sondergaard T.E."/>
            <person name="Sorensen J.L."/>
            <person name="Fitzpatrick D.A."/>
            <person name="Frisvad J.C."/>
            <person name="Nielsen K.L."/>
        </authorList>
    </citation>
    <scope>NUCLEOTIDE SEQUENCE</scope>
    <source>
        <strain evidence="2">IBT 22155</strain>
    </source>
</reference>
<evidence type="ECO:0000313" key="3">
    <source>
        <dbReference type="Proteomes" id="UP001149079"/>
    </source>
</evidence>
<dbReference type="Proteomes" id="UP001149079">
    <property type="component" value="Unassembled WGS sequence"/>
</dbReference>